<dbReference type="GO" id="GO:0036122">
    <property type="term" value="F:BMP binding"/>
    <property type="evidence" value="ECO:0007669"/>
    <property type="project" value="TreeGrafter"/>
</dbReference>
<evidence type="ECO:0000256" key="12">
    <source>
        <dbReference type="PROSITE-ProRule" id="PRU00039"/>
    </source>
</evidence>
<evidence type="ECO:0000256" key="5">
    <source>
        <dbReference type="ARBA" id="ARBA00018019"/>
    </source>
</evidence>
<evidence type="ECO:0000256" key="1">
    <source>
        <dbReference type="ARBA" id="ARBA00002193"/>
    </source>
</evidence>
<comment type="similarity">
    <text evidence="3">Belongs to the sclerostin family.</text>
</comment>
<comment type="function">
    <text evidence="1">Negative regulator of bone growth that acts through inhibition of Wnt signaling and bone formation.</text>
</comment>
<keyword evidence="8" id="KW-0879">Wnt signaling pathway</keyword>
<dbReference type="PANTHER" id="PTHR14903">
    <property type="entry name" value="SCLEROSTIN-RELATED"/>
    <property type="match status" value="1"/>
</dbReference>
<keyword evidence="11" id="KW-0325">Glycoprotein</keyword>
<feature type="region of interest" description="Disordered" evidence="13">
    <location>
        <begin position="177"/>
        <end position="218"/>
    </location>
</feature>
<comment type="caution">
    <text evidence="16">The sequence shown here is derived from an EMBL/GenBank/DDBJ whole genome shotgun (WGS) entry which is preliminary data.</text>
</comment>
<organism evidence="16 17">
    <name type="scientific">Megalops atlanticus</name>
    <name type="common">Tarpon</name>
    <name type="synonym">Clupea gigantea</name>
    <dbReference type="NCBI Taxonomy" id="7932"/>
    <lineage>
        <taxon>Eukaryota</taxon>
        <taxon>Metazoa</taxon>
        <taxon>Chordata</taxon>
        <taxon>Craniata</taxon>
        <taxon>Vertebrata</taxon>
        <taxon>Euteleostomi</taxon>
        <taxon>Actinopterygii</taxon>
        <taxon>Neopterygii</taxon>
        <taxon>Teleostei</taxon>
        <taxon>Elopiformes</taxon>
        <taxon>Megalopidae</taxon>
        <taxon>Megalops</taxon>
    </lineage>
</organism>
<keyword evidence="9 14" id="KW-0732">Signal</keyword>
<feature type="signal peptide" evidence="14">
    <location>
        <begin position="1"/>
        <end position="26"/>
    </location>
</feature>
<name>A0A9D3PJS8_MEGAT</name>
<keyword evidence="17" id="KW-1185">Reference proteome</keyword>
<feature type="chain" id="PRO_5039501775" description="Sclerostin" evidence="14">
    <location>
        <begin position="27"/>
        <end position="218"/>
    </location>
</feature>
<dbReference type="Proteomes" id="UP001046870">
    <property type="component" value="Chromosome 19"/>
</dbReference>
<dbReference type="InterPro" id="IPR006207">
    <property type="entry name" value="Cys_knot_C"/>
</dbReference>
<evidence type="ECO:0000256" key="14">
    <source>
        <dbReference type="SAM" id="SignalP"/>
    </source>
</evidence>
<comment type="subunit">
    <text evidence="4">Interacts with LRP4 (via the extracellular domain); the interaction facilitates the inhibition of Wnt signaling. Interacts with LRP5 (via the first two YWTD-EGF repeat domains); the interaction inhibits Wnt-mediated signaling. Interacts with LRP6.</text>
</comment>
<comment type="subcellular location">
    <subcellularLocation>
        <location evidence="2">Secreted</location>
    </subcellularLocation>
</comment>
<feature type="domain" description="CTCK" evidence="15">
    <location>
        <begin position="88"/>
        <end position="179"/>
    </location>
</feature>
<dbReference type="PROSITE" id="PS01225">
    <property type="entry name" value="CTCK_2"/>
    <property type="match status" value="1"/>
</dbReference>
<sequence length="218" mass="24592">MQVSLALVYSSSVLLLLQGYFTSVKGWRVFRNDATENIPDYSEDTQPPEEPVQLSNNTMNRAKHGGRSQGGRSSSGNADSYGASELSCRELRFTRYVTDGSCRSAKPVKELVCSGQCVPSHLLPNAILRGKWWRGSTSEYRCVPAHTRVQRVQLRCPRARRRTYKMRVATSCKCKRYTRQHNQSEAKPPARPRSSGRKRARLPQGQGRNNSPEVPNSY</sequence>
<dbReference type="SMART" id="SM00041">
    <property type="entry name" value="CT"/>
    <property type="match status" value="1"/>
</dbReference>
<dbReference type="Pfam" id="PF05463">
    <property type="entry name" value="Sclerostin"/>
    <property type="match status" value="1"/>
</dbReference>
<keyword evidence="10" id="KW-1015">Disulfide bond</keyword>
<dbReference type="GO" id="GO:0001503">
    <property type="term" value="P:ossification"/>
    <property type="evidence" value="ECO:0007669"/>
    <property type="project" value="TreeGrafter"/>
</dbReference>
<dbReference type="SUPFAM" id="SSF57501">
    <property type="entry name" value="Cystine-knot cytokines"/>
    <property type="match status" value="1"/>
</dbReference>
<feature type="compositionally biased region" description="Polar residues" evidence="13">
    <location>
        <begin position="206"/>
        <end position="218"/>
    </location>
</feature>
<evidence type="ECO:0000256" key="11">
    <source>
        <dbReference type="ARBA" id="ARBA00023180"/>
    </source>
</evidence>
<dbReference type="InterPro" id="IPR008835">
    <property type="entry name" value="Sclerostin/SOSTDC1"/>
</dbReference>
<feature type="region of interest" description="Disordered" evidence="13">
    <location>
        <begin position="37"/>
        <end position="82"/>
    </location>
</feature>
<dbReference type="GO" id="GO:0030178">
    <property type="term" value="P:negative regulation of Wnt signaling pathway"/>
    <property type="evidence" value="ECO:0007669"/>
    <property type="project" value="TreeGrafter"/>
</dbReference>
<evidence type="ECO:0000256" key="9">
    <source>
        <dbReference type="ARBA" id="ARBA00022729"/>
    </source>
</evidence>
<dbReference type="GO" id="GO:0016055">
    <property type="term" value="P:Wnt signaling pathway"/>
    <property type="evidence" value="ECO:0007669"/>
    <property type="project" value="UniProtKB-KW"/>
</dbReference>
<evidence type="ECO:0000256" key="2">
    <source>
        <dbReference type="ARBA" id="ARBA00004613"/>
    </source>
</evidence>
<evidence type="ECO:0000256" key="10">
    <source>
        <dbReference type="ARBA" id="ARBA00023157"/>
    </source>
</evidence>
<evidence type="ECO:0000256" key="4">
    <source>
        <dbReference type="ARBA" id="ARBA00011121"/>
    </source>
</evidence>
<dbReference type="GO" id="GO:0005615">
    <property type="term" value="C:extracellular space"/>
    <property type="evidence" value="ECO:0007669"/>
    <property type="project" value="InterPro"/>
</dbReference>
<dbReference type="GO" id="GO:0008201">
    <property type="term" value="F:heparin binding"/>
    <property type="evidence" value="ECO:0007669"/>
    <property type="project" value="UniProtKB-KW"/>
</dbReference>
<dbReference type="GO" id="GO:0030514">
    <property type="term" value="P:negative regulation of BMP signaling pathway"/>
    <property type="evidence" value="ECO:0007669"/>
    <property type="project" value="TreeGrafter"/>
</dbReference>
<evidence type="ECO:0000256" key="13">
    <source>
        <dbReference type="SAM" id="MobiDB-lite"/>
    </source>
</evidence>
<evidence type="ECO:0000256" key="3">
    <source>
        <dbReference type="ARBA" id="ARBA00007850"/>
    </source>
</evidence>
<gene>
    <name evidence="16" type="ORF">MATL_G00212680</name>
</gene>
<comment type="caution">
    <text evidence="12">Lacks conserved residue(s) required for the propagation of feature annotation.</text>
</comment>
<evidence type="ECO:0000256" key="7">
    <source>
        <dbReference type="ARBA" id="ARBA00022674"/>
    </source>
</evidence>
<keyword evidence="7" id="KW-0358">Heparin-binding</keyword>
<proteinExistence type="inferred from homology"/>
<evidence type="ECO:0000313" key="16">
    <source>
        <dbReference type="EMBL" id="KAG7459632.1"/>
    </source>
</evidence>
<dbReference type="OrthoDB" id="6624188at2759"/>
<accession>A0A9D3PJS8</accession>
<dbReference type="PANTHER" id="PTHR14903:SF4">
    <property type="entry name" value="SCLEROSTIN"/>
    <property type="match status" value="1"/>
</dbReference>
<keyword evidence="6" id="KW-0964">Secreted</keyword>
<dbReference type="AlphaFoldDB" id="A0A9D3PJS8"/>
<reference evidence="16" key="1">
    <citation type="submission" date="2021-01" db="EMBL/GenBank/DDBJ databases">
        <authorList>
            <person name="Zahm M."/>
            <person name="Roques C."/>
            <person name="Cabau C."/>
            <person name="Klopp C."/>
            <person name="Donnadieu C."/>
            <person name="Jouanno E."/>
            <person name="Lampietro C."/>
            <person name="Louis A."/>
            <person name="Herpin A."/>
            <person name="Echchiki A."/>
            <person name="Berthelot C."/>
            <person name="Parey E."/>
            <person name="Roest-Crollius H."/>
            <person name="Braasch I."/>
            <person name="Postlethwait J."/>
            <person name="Bobe J."/>
            <person name="Montfort J."/>
            <person name="Bouchez O."/>
            <person name="Begum T."/>
            <person name="Mejri S."/>
            <person name="Adams A."/>
            <person name="Chen W.-J."/>
            <person name="Guiguen Y."/>
        </authorList>
    </citation>
    <scope>NUCLEOTIDE SEQUENCE</scope>
    <source>
        <strain evidence="16">YG-15Mar2019-1</strain>
        <tissue evidence="16">Brain</tissue>
    </source>
</reference>
<evidence type="ECO:0000256" key="8">
    <source>
        <dbReference type="ARBA" id="ARBA00022687"/>
    </source>
</evidence>
<dbReference type="Gene3D" id="2.10.90.10">
    <property type="entry name" value="Cystine-knot cytokines"/>
    <property type="match status" value="1"/>
</dbReference>
<evidence type="ECO:0000313" key="17">
    <source>
        <dbReference type="Proteomes" id="UP001046870"/>
    </source>
</evidence>
<dbReference type="InterPro" id="IPR029034">
    <property type="entry name" value="Cystine-knot_cytokine"/>
</dbReference>
<evidence type="ECO:0000259" key="15">
    <source>
        <dbReference type="PROSITE" id="PS01225"/>
    </source>
</evidence>
<dbReference type="EMBL" id="JAFDVH010000019">
    <property type="protein sequence ID" value="KAG7459632.1"/>
    <property type="molecule type" value="Genomic_DNA"/>
</dbReference>
<evidence type="ECO:0000256" key="6">
    <source>
        <dbReference type="ARBA" id="ARBA00022525"/>
    </source>
</evidence>
<protein>
    <recommendedName>
        <fullName evidence="5">Sclerostin</fullName>
    </recommendedName>
</protein>